<proteinExistence type="predicted"/>
<protein>
    <submittedName>
        <fullName evidence="3">Uncharacterized protein</fullName>
    </submittedName>
</protein>
<feature type="compositionally biased region" description="Low complexity" evidence="2">
    <location>
        <begin position="996"/>
        <end position="1007"/>
    </location>
</feature>
<dbReference type="EMBL" id="CAJNNW010025922">
    <property type="protein sequence ID" value="CAE8681053.1"/>
    <property type="molecule type" value="Genomic_DNA"/>
</dbReference>
<evidence type="ECO:0000256" key="1">
    <source>
        <dbReference type="SAM" id="Coils"/>
    </source>
</evidence>
<feature type="region of interest" description="Disordered" evidence="2">
    <location>
        <begin position="910"/>
        <end position="933"/>
    </location>
</feature>
<feature type="coiled-coil region" evidence="1">
    <location>
        <begin position="39"/>
        <end position="142"/>
    </location>
</feature>
<reference evidence="3" key="1">
    <citation type="submission" date="2021-02" db="EMBL/GenBank/DDBJ databases">
        <authorList>
            <person name="Dougan E. K."/>
            <person name="Rhodes N."/>
            <person name="Thang M."/>
            <person name="Chan C."/>
        </authorList>
    </citation>
    <scope>NUCLEOTIDE SEQUENCE</scope>
</reference>
<gene>
    <name evidence="3" type="ORF">PGLA2088_LOCUS22249</name>
</gene>
<feature type="coiled-coil region" evidence="1">
    <location>
        <begin position="697"/>
        <end position="767"/>
    </location>
</feature>
<keyword evidence="1" id="KW-0175">Coiled coil</keyword>
<evidence type="ECO:0000313" key="4">
    <source>
        <dbReference type="Proteomes" id="UP000626109"/>
    </source>
</evidence>
<organism evidence="3 4">
    <name type="scientific">Polarella glacialis</name>
    <name type="common">Dinoflagellate</name>
    <dbReference type="NCBI Taxonomy" id="89957"/>
    <lineage>
        <taxon>Eukaryota</taxon>
        <taxon>Sar</taxon>
        <taxon>Alveolata</taxon>
        <taxon>Dinophyceae</taxon>
        <taxon>Suessiales</taxon>
        <taxon>Suessiaceae</taxon>
        <taxon>Polarella</taxon>
    </lineage>
</organism>
<dbReference type="AlphaFoldDB" id="A0A813JR86"/>
<feature type="compositionally biased region" description="Low complexity" evidence="2">
    <location>
        <begin position="777"/>
        <end position="794"/>
    </location>
</feature>
<dbReference type="Proteomes" id="UP000626109">
    <property type="component" value="Unassembled WGS sequence"/>
</dbReference>
<feature type="compositionally biased region" description="Low complexity" evidence="2">
    <location>
        <begin position="922"/>
        <end position="933"/>
    </location>
</feature>
<accession>A0A813JR86</accession>
<evidence type="ECO:0000313" key="3">
    <source>
        <dbReference type="EMBL" id="CAE8681053.1"/>
    </source>
</evidence>
<feature type="region of interest" description="Disordered" evidence="2">
    <location>
        <begin position="569"/>
        <end position="599"/>
    </location>
</feature>
<name>A0A813JR86_POLGL</name>
<sequence>MTGQLLEGVNGELVRPELQEAQSTILELQTQIEAERCGNSQMQAELLEARRLKNQEERDLVEFKAVRQKESEVQLAKMEAQQLRAEVEELQAQSMQLSSRGEQQKAVLKEKSEKIIELVRSLEQQGEQVRLLSDENNTLRLELGRDAEYLKVLPAPSDPMSYRCAAGALSEELASEEQRLREDLRSLAVKFPGLPSGGQGLHCSRWCELQINRVSNLHTSFLHRLQDYQKEFPEGVKVEFVTQTAEKESEWNQQDALMREASSEIQESEKVHSKRCEEHRLKITGERDSKVKQLLEQAERSQSKAEKQLLLHQAKLFGQRIDAQLERHWEEQRKDRDLRWTEHQQKRQDARQRMKDESLAMVQRTEDKASASSRFIDAASNKLAAVEDAWLRNSEKAASLSASALKGGDLASYLRAARAATFAAANPTNSISMGPAEPKLPVRGSQHTGLNLVFDQVEELLRSRADVRKDLRRDLEEQSRQQLRGCVEKFVQKEPSHQRTSRDEDEIELEYSQASAIIGMLRMRQHRHLSDALKRQFQDYLLVLRMCSLAASWLLPGASSAARCSEDLPPLPAELDTDGSSAKEREGAPVPAREDEDADDVAVESDFLYKSLCSKLLERALKLLSEMQREELLSLKRAYASEQRLALEHLCQLESSMVEKAVAQDIQEYELQIATRLFSDCEHHVNAERKQLASQVAEDVANHVASYRNQLQDEEQAVVRERRKWLMNRLVVLQANGTVSPGDRNALRRLRQELRVCDTKIERYDNTFATGVLVPQAPSAPSRPPSGRSRPLSAGRRHMAVTPAAPQSQPVKPRELPQHSEVPMSPRYQYMPQPAATGQALPWDSPGFGNSNQPASPSKGAGRYCGVAPASPKMPQFGVGFSDFGPDNRGSPEFGFRPSQEPLCDWPFDCSETQPAPPSMSPPRSAGGLSARSLSAPVTARLKPLDCLSPMKSHPVTAGIHDFQDPPTARQPQAGAREQPCAGALAGFESRGHKMSASPGSRNRSSPPLLPPVALTPRF</sequence>
<evidence type="ECO:0000256" key="2">
    <source>
        <dbReference type="SAM" id="MobiDB-lite"/>
    </source>
</evidence>
<feature type="region of interest" description="Disordered" evidence="2">
    <location>
        <begin position="956"/>
        <end position="1019"/>
    </location>
</feature>
<comment type="caution">
    <text evidence="3">The sequence shown here is derived from an EMBL/GenBank/DDBJ whole genome shotgun (WGS) entry which is preliminary data.</text>
</comment>
<feature type="region of interest" description="Disordered" evidence="2">
    <location>
        <begin position="774"/>
        <end position="819"/>
    </location>
</feature>
<feature type="region of interest" description="Disordered" evidence="2">
    <location>
        <begin position="839"/>
        <end position="862"/>
    </location>
</feature>